<accession>A0A7C8J8B3</accession>
<proteinExistence type="predicted"/>
<protein>
    <recommendedName>
        <fullName evidence="3">Protein kinase domain-containing protein</fullName>
    </recommendedName>
</protein>
<evidence type="ECO:0000313" key="2">
    <source>
        <dbReference type="Proteomes" id="UP000475325"/>
    </source>
</evidence>
<reference evidence="1 2" key="1">
    <citation type="submission" date="2019-06" db="EMBL/GenBank/DDBJ databases">
        <authorList>
            <person name="Palmer J.M."/>
        </authorList>
    </citation>
    <scope>NUCLEOTIDE SEQUENCE [LARGE SCALE GENOMIC DNA]</scope>
    <source>
        <strain evidence="1 2">TWF102</strain>
    </source>
</reference>
<evidence type="ECO:0008006" key="3">
    <source>
        <dbReference type="Google" id="ProtNLM"/>
    </source>
</evidence>
<dbReference type="Proteomes" id="UP000475325">
    <property type="component" value="Unassembled WGS sequence"/>
</dbReference>
<evidence type="ECO:0000313" key="1">
    <source>
        <dbReference type="EMBL" id="KAF3095883.1"/>
    </source>
</evidence>
<comment type="caution">
    <text evidence="1">The sequence shown here is derived from an EMBL/GenBank/DDBJ whole genome shotgun (WGS) entry which is preliminary data.</text>
</comment>
<sequence length="495" mass="55644">MAAPSGGYKEPVSAQLARALPDLPRFDQTRVPSTNRYIISGRYITEWIGFSKNVRDYIQNLNDGTKSVTGDSMEDILVPRVLVDQEGLIRTPKGIRRRIEEQLIEPIERILAASSPAVLPVELAAIKFGEIDTAGLKFFVPNESEIVTIRTGTVEKCQIVRAVAEFRPPWVCELRNWPVASGIDQRNEMGRRLGQLCKYMNAAHIQYGMFSTYNSTVFLERFNTTEFRFSPLLQQTSTNPSTREALLYFLSKVSKSQGFEGFIEPSSIAVLPVSNPQQSKRRLVNGNKKVIGQSPQSMVVRGESCVITSREGVLLGVFDPMTALNPRVYKGLFTDCEYARPTLAIMKIFTEDQEERFTSESIASEEMSFSEYLPDFIVSGCTSGGYNTPGGLVVIKTFRPGLTLSDSVWDCLHRSTTYQEIFNSMKKALQDFRDHNLILNDLTRDDVLWDAERHVLTIVDLESCSWQPEGQSSQSIVYEMAYLTGDFSLLSHANI</sequence>
<organism evidence="1 2">
    <name type="scientific">Orbilia oligospora</name>
    <name type="common">Nematode-trapping fungus</name>
    <name type="synonym">Arthrobotrys oligospora</name>
    <dbReference type="NCBI Taxonomy" id="2813651"/>
    <lineage>
        <taxon>Eukaryota</taxon>
        <taxon>Fungi</taxon>
        <taxon>Dikarya</taxon>
        <taxon>Ascomycota</taxon>
        <taxon>Pezizomycotina</taxon>
        <taxon>Orbiliomycetes</taxon>
        <taxon>Orbiliales</taxon>
        <taxon>Orbiliaceae</taxon>
        <taxon>Orbilia</taxon>
    </lineage>
</organism>
<gene>
    <name evidence="1" type="ORF">TWF102_006871</name>
</gene>
<dbReference type="EMBL" id="WIQW01000039">
    <property type="protein sequence ID" value="KAF3095883.1"/>
    <property type="molecule type" value="Genomic_DNA"/>
</dbReference>
<dbReference type="AlphaFoldDB" id="A0A7C8J8B3"/>
<name>A0A7C8J8B3_ORBOL</name>